<dbReference type="SMART" id="SM00054">
    <property type="entry name" value="EFh"/>
    <property type="match status" value="5"/>
</dbReference>
<keyword evidence="5" id="KW-0256">Endoplasmic reticulum</keyword>
<feature type="domain" description="EF-hand" evidence="13">
    <location>
        <begin position="249"/>
        <end position="284"/>
    </location>
</feature>
<feature type="domain" description="EF-hand" evidence="13">
    <location>
        <begin position="139"/>
        <end position="174"/>
    </location>
</feature>
<evidence type="ECO:0000256" key="12">
    <source>
        <dbReference type="SAM" id="SignalP"/>
    </source>
</evidence>
<comment type="subunit">
    <text evidence="10">Interacts with PCSK6 (immature form including the propeptide); probably involved in the maturation and the secretion of PCSK6.</text>
</comment>
<dbReference type="FunFam" id="1.10.238.10:FF:000104">
    <property type="entry name" value="calumenin isoform X1"/>
    <property type="match status" value="1"/>
</dbReference>
<dbReference type="InterPro" id="IPR011992">
    <property type="entry name" value="EF-hand-dom_pair"/>
</dbReference>
<keyword evidence="4" id="KW-0677">Repeat</keyword>
<dbReference type="Pfam" id="PF13202">
    <property type="entry name" value="EF-hand_5"/>
    <property type="match status" value="1"/>
</dbReference>
<dbReference type="GO" id="GO:0015031">
    <property type="term" value="P:protein transport"/>
    <property type="evidence" value="ECO:0007669"/>
    <property type="project" value="UniProtKB-ARBA"/>
</dbReference>
<comment type="caution">
    <text evidence="14">The sequence shown here is derived from an EMBL/GenBank/DDBJ whole genome shotgun (WGS) entry which is preliminary data.</text>
</comment>
<feature type="domain" description="EF-hand" evidence="13">
    <location>
        <begin position="59"/>
        <end position="94"/>
    </location>
</feature>
<evidence type="ECO:0000256" key="7">
    <source>
        <dbReference type="ARBA" id="ARBA00023180"/>
    </source>
</evidence>
<dbReference type="Gene3D" id="1.10.238.10">
    <property type="entry name" value="EF-hand"/>
    <property type="match status" value="3"/>
</dbReference>
<dbReference type="PROSITE" id="PS00018">
    <property type="entry name" value="EF_HAND_1"/>
    <property type="match status" value="5"/>
</dbReference>
<reference evidence="15" key="1">
    <citation type="submission" date="2022-10" db="EMBL/GenBank/DDBJ databases">
        <title>Genome assembly of Pristionchus species.</title>
        <authorList>
            <person name="Yoshida K."/>
            <person name="Sommer R.J."/>
        </authorList>
    </citation>
    <scope>NUCLEOTIDE SEQUENCE [LARGE SCALE GENOMIC DNA]</scope>
    <source>
        <strain evidence="15">RS5460</strain>
    </source>
</reference>
<sequence>MRWIVLLAVISSACGEKERLEDGGMASKIRSHRDHHIDGEALVGSRKEADAMGSLSTEESKKRLVAVARRIDEDKDGKISKAELSAWIVKAIRAVDEEEAEERMREVDINGDSMVSWDEYVKDAFPHDNPNELDADDKKLLAEDKKYFDAADLDKDGLLNMDEFSAFLTPENYGHMHAVLVELTSAEKDEDRDGAISLKEYMGEMHDSPHSEWYKVEAEKFARDHDVNGDGILTGEEITRWLIPNVEETAESETNHIFERADADKDGYLSYEEVSNQYELFVESEATRFGQHLDDIRHEEL</sequence>
<evidence type="ECO:0000256" key="3">
    <source>
        <dbReference type="ARBA" id="ARBA00022729"/>
    </source>
</evidence>
<keyword evidence="15" id="KW-1185">Reference proteome</keyword>
<dbReference type="PROSITE" id="PS50222">
    <property type="entry name" value="EF_HAND_2"/>
    <property type="match status" value="5"/>
</dbReference>
<dbReference type="GO" id="GO:0005509">
    <property type="term" value="F:calcium ion binding"/>
    <property type="evidence" value="ECO:0007669"/>
    <property type="project" value="InterPro"/>
</dbReference>
<evidence type="ECO:0000256" key="9">
    <source>
        <dbReference type="ARBA" id="ARBA00056975"/>
    </source>
</evidence>
<name>A0AAN4Z4G8_9BILA</name>
<dbReference type="PANTHER" id="PTHR10827">
    <property type="entry name" value="RETICULOCALBIN"/>
    <property type="match status" value="1"/>
</dbReference>
<comment type="function">
    <text evidence="9">Probable molecular chaperone assisting protein biosynthesis and transport in the endoplasmic reticulum. Required for the proper biosynthesis and transport of pulmonary surfactant-associated protein A/SP-A, pulmonary surfactant-associated protein D/SP-D and the lipid transporter ABCA3. By regulating both the proper expression and the degradation through the endoplasmic reticulum-associated protein degradation pathway of these proteins plays a crucial role in pulmonary surfactant homeostasis. Has an anti-fibrotic activity by negatively regulating the secretion of type I and type III collagens. This calcium-binding protein also transiently associates with immature PCSK6 and regulates its secretion.</text>
</comment>
<dbReference type="PANTHER" id="PTHR10827:SF95">
    <property type="entry name" value="LD34388P"/>
    <property type="match status" value="1"/>
</dbReference>
<accession>A0AAN4Z4G8</accession>
<evidence type="ECO:0000256" key="5">
    <source>
        <dbReference type="ARBA" id="ARBA00022824"/>
    </source>
</evidence>
<keyword evidence="7" id="KW-0325">Glycoprotein</keyword>
<evidence type="ECO:0000256" key="1">
    <source>
        <dbReference type="ARBA" id="ARBA00004319"/>
    </source>
</evidence>
<evidence type="ECO:0000259" key="13">
    <source>
        <dbReference type="PROSITE" id="PS50222"/>
    </source>
</evidence>
<protein>
    <recommendedName>
        <fullName evidence="11">Reticulocalbin-3</fullName>
    </recommendedName>
</protein>
<evidence type="ECO:0000256" key="2">
    <source>
        <dbReference type="ARBA" id="ARBA00022723"/>
    </source>
</evidence>
<dbReference type="InterPro" id="IPR002048">
    <property type="entry name" value="EF_hand_dom"/>
</dbReference>
<gene>
    <name evidence="14" type="ORF">PMAYCL1PPCAC_04298</name>
</gene>
<evidence type="ECO:0000256" key="11">
    <source>
        <dbReference type="ARBA" id="ARBA00072696"/>
    </source>
</evidence>
<evidence type="ECO:0000256" key="4">
    <source>
        <dbReference type="ARBA" id="ARBA00022737"/>
    </source>
</evidence>
<feature type="chain" id="PRO_5043043832" description="Reticulocalbin-3" evidence="12">
    <location>
        <begin position="16"/>
        <end position="301"/>
    </location>
</feature>
<keyword evidence="3 12" id="KW-0732">Signal</keyword>
<comment type="subcellular location">
    <subcellularLocation>
        <location evidence="1">Endoplasmic reticulum lumen</location>
    </subcellularLocation>
</comment>
<keyword evidence="6" id="KW-0106">Calcium</keyword>
<organism evidence="14 15">
    <name type="scientific">Pristionchus mayeri</name>
    <dbReference type="NCBI Taxonomy" id="1317129"/>
    <lineage>
        <taxon>Eukaryota</taxon>
        <taxon>Metazoa</taxon>
        <taxon>Ecdysozoa</taxon>
        <taxon>Nematoda</taxon>
        <taxon>Chromadorea</taxon>
        <taxon>Rhabditida</taxon>
        <taxon>Rhabditina</taxon>
        <taxon>Diplogasteromorpha</taxon>
        <taxon>Diplogasteroidea</taxon>
        <taxon>Neodiplogasteridae</taxon>
        <taxon>Pristionchus</taxon>
    </lineage>
</organism>
<keyword evidence="8" id="KW-0143">Chaperone</keyword>
<evidence type="ECO:0000256" key="6">
    <source>
        <dbReference type="ARBA" id="ARBA00022837"/>
    </source>
</evidence>
<dbReference type="Proteomes" id="UP001328107">
    <property type="component" value="Unassembled WGS sequence"/>
</dbReference>
<feature type="domain" description="EF-hand" evidence="13">
    <location>
        <begin position="95"/>
        <end position="130"/>
    </location>
</feature>
<evidence type="ECO:0000256" key="10">
    <source>
        <dbReference type="ARBA" id="ARBA00063143"/>
    </source>
</evidence>
<feature type="domain" description="EF-hand" evidence="13">
    <location>
        <begin position="213"/>
        <end position="248"/>
    </location>
</feature>
<feature type="signal peptide" evidence="12">
    <location>
        <begin position="1"/>
        <end position="15"/>
    </location>
</feature>
<evidence type="ECO:0000256" key="8">
    <source>
        <dbReference type="ARBA" id="ARBA00023186"/>
    </source>
</evidence>
<dbReference type="AlphaFoldDB" id="A0AAN4Z4G8"/>
<proteinExistence type="predicted"/>
<dbReference type="SUPFAM" id="SSF47473">
    <property type="entry name" value="EF-hand"/>
    <property type="match status" value="2"/>
</dbReference>
<dbReference type="GO" id="GO:0005788">
    <property type="term" value="C:endoplasmic reticulum lumen"/>
    <property type="evidence" value="ECO:0007669"/>
    <property type="project" value="UniProtKB-SubCell"/>
</dbReference>
<dbReference type="EMBL" id="BTRK01000001">
    <property type="protein sequence ID" value="GMR34103.1"/>
    <property type="molecule type" value="Genomic_DNA"/>
</dbReference>
<keyword evidence="2" id="KW-0479">Metal-binding</keyword>
<dbReference type="InterPro" id="IPR018247">
    <property type="entry name" value="EF_Hand_1_Ca_BS"/>
</dbReference>
<evidence type="ECO:0000313" key="14">
    <source>
        <dbReference type="EMBL" id="GMR34103.1"/>
    </source>
</evidence>
<evidence type="ECO:0000313" key="15">
    <source>
        <dbReference type="Proteomes" id="UP001328107"/>
    </source>
</evidence>
<dbReference type="Pfam" id="PF13499">
    <property type="entry name" value="EF-hand_7"/>
    <property type="match status" value="2"/>
</dbReference>